<accession>A0A8J6ZW60</accession>
<proteinExistence type="predicted"/>
<keyword evidence="1" id="KW-1133">Transmembrane helix</keyword>
<feature type="transmembrane region" description="Helical" evidence="1">
    <location>
        <begin position="107"/>
        <end position="128"/>
    </location>
</feature>
<evidence type="ECO:0000313" key="2">
    <source>
        <dbReference type="EMBL" id="MBE9026241.1"/>
    </source>
</evidence>
<keyword evidence="1" id="KW-0472">Membrane</keyword>
<protein>
    <submittedName>
        <fullName evidence="2">Uncharacterized protein</fullName>
    </submittedName>
</protein>
<keyword evidence="3" id="KW-1185">Reference proteome</keyword>
<evidence type="ECO:0000313" key="3">
    <source>
        <dbReference type="Proteomes" id="UP000622533"/>
    </source>
</evidence>
<feature type="transmembrane region" description="Helical" evidence="1">
    <location>
        <begin position="69"/>
        <end position="87"/>
    </location>
</feature>
<organism evidence="2 3">
    <name type="scientific">Desmonostoc muscorum LEGE 12446</name>
    <dbReference type="NCBI Taxonomy" id="1828758"/>
    <lineage>
        <taxon>Bacteria</taxon>
        <taxon>Bacillati</taxon>
        <taxon>Cyanobacteriota</taxon>
        <taxon>Cyanophyceae</taxon>
        <taxon>Nostocales</taxon>
        <taxon>Nostocaceae</taxon>
        <taxon>Desmonostoc</taxon>
    </lineage>
</organism>
<dbReference type="AlphaFoldDB" id="A0A8J6ZW60"/>
<evidence type="ECO:0000256" key="1">
    <source>
        <dbReference type="SAM" id="Phobius"/>
    </source>
</evidence>
<comment type="caution">
    <text evidence="2">The sequence shown here is derived from an EMBL/GenBank/DDBJ whole genome shotgun (WGS) entry which is preliminary data.</text>
</comment>
<dbReference type="Proteomes" id="UP000622533">
    <property type="component" value="Unassembled WGS sequence"/>
</dbReference>
<sequence length="141" mass="14887">MSNLGKKRLEAVLAIATYSIGNGTASAAPTPGIEIPKQIVLTASDVAMYTTIWKIYFHDDLSSKGILEMLAELGLVTLAATGTAYIVGKTTTAITSEIADWLGPVGWGVTVAIATSITGLFAASWAVYCDRLYSEKEPQSI</sequence>
<dbReference type="EMBL" id="JADEXS010000561">
    <property type="protein sequence ID" value="MBE9026241.1"/>
    <property type="molecule type" value="Genomic_DNA"/>
</dbReference>
<name>A0A8J6ZW60_DESMC</name>
<reference evidence="2" key="1">
    <citation type="submission" date="2020-10" db="EMBL/GenBank/DDBJ databases">
        <authorList>
            <person name="Castelo-Branco R."/>
            <person name="Eusebio N."/>
            <person name="Adriana R."/>
            <person name="Vieira A."/>
            <person name="Brugerolle De Fraissinette N."/>
            <person name="Rezende De Castro R."/>
            <person name="Schneider M.P."/>
            <person name="Vasconcelos V."/>
            <person name="Leao P.N."/>
        </authorList>
    </citation>
    <scope>NUCLEOTIDE SEQUENCE</scope>
    <source>
        <strain evidence="2">LEGE 12446</strain>
    </source>
</reference>
<keyword evidence="1" id="KW-0812">Transmembrane</keyword>
<gene>
    <name evidence="2" type="ORF">IQ276_28620</name>
</gene>
<dbReference type="RefSeq" id="WP_190882603.1">
    <property type="nucleotide sequence ID" value="NZ_JADEXS020000001.1"/>
</dbReference>